<feature type="compositionally biased region" description="Basic and acidic residues" evidence="1">
    <location>
        <begin position="415"/>
        <end position="426"/>
    </location>
</feature>
<feature type="compositionally biased region" description="Polar residues" evidence="1">
    <location>
        <begin position="315"/>
        <end position="333"/>
    </location>
</feature>
<dbReference type="SUPFAM" id="SSF56112">
    <property type="entry name" value="Protein kinase-like (PK-like)"/>
    <property type="match status" value="1"/>
</dbReference>
<evidence type="ECO:0000259" key="2">
    <source>
        <dbReference type="PROSITE" id="PS50011"/>
    </source>
</evidence>
<dbReference type="Pfam" id="PF00069">
    <property type="entry name" value="Pkinase"/>
    <property type="match status" value="1"/>
</dbReference>
<gene>
    <name evidence="3" type="ORF">BLNAU_6788</name>
</gene>
<dbReference type="GO" id="GO:0004674">
    <property type="term" value="F:protein serine/threonine kinase activity"/>
    <property type="evidence" value="ECO:0007669"/>
    <property type="project" value="UniProtKB-EC"/>
</dbReference>
<feature type="compositionally biased region" description="Low complexity" evidence="1">
    <location>
        <begin position="389"/>
        <end position="398"/>
    </location>
</feature>
<dbReference type="EC" id="2.7.11.1" evidence="3"/>
<feature type="compositionally biased region" description="Polar residues" evidence="1">
    <location>
        <begin position="473"/>
        <end position="488"/>
    </location>
</feature>
<keyword evidence="3" id="KW-0808">Transferase</keyword>
<feature type="region of interest" description="Disordered" evidence="1">
    <location>
        <begin position="302"/>
        <end position="433"/>
    </location>
</feature>
<feature type="compositionally biased region" description="Polar residues" evidence="1">
    <location>
        <begin position="343"/>
        <end position="358"/>
    </location>
</feature>
<dbReference type="EMBL" id="JARBJD010000039">
    <property type="protein sequence ID" value="KAK2958301.1"/>
    <property type="molecule type" value="Genomic_DNA"/>
</dbReference>
<feature type="region of interest" description="Disordered" evidence="1">
    <location>
        <begin position="445"/>
        <end position="523"/>
    </location>
</feature>
<dbReference type="Proteomes" id="UP001281761">
    <property type="component" value="Unassembled WGS sequence"/>
</dbReference>
<evidence type="ECO:0000313" key="3">
    <source>
        <dbReference type="EMBL" id="KAK2958301.1"/>
    </source>
</evidence>
<comment type="caution">
    <text evidence="3">The sequence shown here is derived from an EMBL/GenBank/DDBJ whole genome shotgun (WGS) entry which is preliminary data.</text>
</comment>
<dbReference type="CDD" id="cd14016">
    <property type="entry name" value="STKc_CK1"/>
    <property type="match status" value="1"/>
</dbReference>
<dbReference type="Gene3D" id="1.10.510.10">
    <property type="entry name" value="Transferase(Phosphotransferase) domain 1"/>
    <property type="match status" value="1"/>
</dbReference>
<protein>
    <submittedName>
        <fullName evidence="3">Casein kinase I</fullName>
        <ecNumber evidence="3">2.7.11.1</ecNumber>
    </submittedName>
</protein>
<sequence>MKSKQEHFADQDYSQTKEEYACKVERKTQNELLSYEHHIIHQMQRFNGFTKEKCFVEKEGYLYMVFDLLGTNLEDKYWSMKKQNPLSIATIAHIGIQCVSRLEALHRVGYIHRDIKPENFAFGIKEPDKLFLIDFGLAKRYMDRKTKKHIPFRTGKEMLGTPRYATIQAHLGVEMGRRDDLEAVGTMLLYLLRGDLPWQGIMCPTAQDKFRSIGQMKLRMSVEETCHKMPIEMETYLVYTKGLKMEDEPDYHYLRSVLYQMACSHRHTCPKQDPTTFSSLTSFSKLYRCEWSTSGTSPIVAPIVNKVENTPKRPPSNQTPSSRRGSLQPTSDTAVLPRLVAKTSGTLSNAVSPSSSNPILYLLPPDTPPHTTSPEPVRSPFLSKDTPFSRSSRPPSVEVSERISLPKLNQTNLEVPRKVRHVEPPRPTKSNTYVLTPISEKVVPKLSTPKVNGDKLSATKQTSSTRSSEKAKTPSTRNGIWTQTNHRSISPMKWGHLSNPTPQWSDDTSARSPQVRSPSQLNRSANTSLIGEMNLSCMVQGQQRMSTRSSVASSNFSIDSSFSFF</sequence>
<dbReference type="InterPro" id="IPR011009">
    <property type="entry name" value="Kinase-like_dom_sf"/>
</dbReference>
<keyword evidence="3" id="KW-0418">Kinase</keyword>
<feature type="domain" description="Protein kinase" evidence="2">
    <location>
        <begin position="1"/>
        <end position="382"/>
    </location>
</feature>
<dbReference type="InterPro" id="IPR050235">
    <property type="entry name" value="CK1_Ser-Thr_kinase"/>
</dbReference>
<dbReference type="PANTHER" id="PTHR11909">
    <property type="entry name" value="CASEIN KINASE-RELATED"/>
    <property type="match status" value="1"/>
</dbReference>
<reference evidence="3 4" key="1">
    <citation type="journal article" date="2022" name="bioRxiv">
        <title>Genomics of Preaxostyla Flagellates Illuminates Evolutionary Transitions and the Path Towards Mitochondrial Loss.</title>
        <authorList>
            <person name="Novak L.V.F."/>
            <person name="Treitli S.C."/>
            <person name="Pyrih J."/>
            <person name="Halakuc P."/>
            <person name="Pipaliya S.V."/>
            <person name="Vacek V."/>
            <person name="Brzon O."/>
            <person name="Soukal P."/>
            <person name="Eme L."/>
            <person name="Dacks J.B."/>
            <person name="Karnkowska A."/>
            <person name="Elias M."/>
            <person name="Hampl V."/>
        </authorList>
    </citation>
    <scope>NUCLEOTIDE SEQUENCE [LARGE SCALE GENOMIC DNA]</scope>
    <source>
        <strain evidence="3">NAU3</strain>
        <tissue evidence="3">Gut</tissue>
    </source>
</reference>
<dbReference type="SMART" id="SM00220">
    <property type="entry name" value="S_TKc"/>
    <property type="match status" value="1"/>
</dbReference>
<dbReference type="InterPro" id="IPR000719">
    <property type="entry name" value="Prot_kinase_dom"/>
</dbReference>
<name>A0ABQ9Y3I0_9EUKA</name>
<proteinExistence type="predicted"/>
<evidence type="ECO:0000256" key="1">
    <source>
        <dbReference type="SAM" id="MobiDB-lite"/>
    </source>
</evidence>
<dbReference type="PROSITE" id="PS50011">
    <property type="entry name" value="PROTEIN_KINASE_DOM"/>
    <property type="match status" value="1"/>
</dbReference>
<organism evidence="3 4">
    <name type="scientific">Blattamonas nauphoetae</name>
    <dbReference type="NCBI Taxonomy" id="2049346"/>
    <lineage>
        <taxon>Eukaryota</taxon>
        <taxon>Metamonada</taxon>
        <taxon>Preaxostyla</taxon>
        <taxon>Oxymonadida</taxon>
        <taxon>Blattamonas</taxon>
    </lineage>
</organism>
<evidence type="ECO:0000313" key="4">
    <source>
        <dbReference type="Proteomes" id="UP001281761"/>
    </source>
</evidence>
<accession>A0ABQ9Y3I0</accession>
<feature type="compositionally biased region" description="Polar residues" evidence="1">
    <location>
        <begin position="498"/>
        <end position="523"/>
    </location>
</feature>
<keyword evidence="4" id="KW-1185">Reference proteome</keyword>